<dbReference type="RefSeq" id="XP_012680281.2">
    <property type="nucleotide sequence ID" value="XM_012824827.3"/>
</dbReference>
<dbReference type="GeneID" id="105897849"/>
<dbReference type="OrthoDB" id="9450734at2759"/>
<gene>
    <name evidence="5" type="primary">fndc10</name>
</gene>
<organism evidence="4 5">
    <name type="scientific">Clupea harengus</name>
    <name type="common">Atlantic herring</name>
    <dbReference type="NCBI Taxonomy" id="7950"/>
    <lineage>
        <taxon>Eukaryota</taxon>
        <taxon>Metazoa</taxon>
        <taxon>Chordata</taxon>
        <taxon>Craniata</taxon>
        <taxon>Vertebrata</taxon>
        <taxon>Euteleostomi</taxon>
        <taxon>Actinopterygii</taxon>
        <taxon>Neopterygii</taxon>
        <taxon>Teleostei</taxon>
        <taxon>Clupei</taxon>
        <taxon>Clupeiformes</taxon>
        <taxon>Clupeoidei</taxon>
        <taxon>Clupeidae</taxon>
        <taxon>Clupea</taxon>
    </lineage>
</organism>
<reference evidence="5" key="1">
    <citation type="submission" date="2025-08" db="UniProtKB">
        <authorList>
            <consortium name="RefSeq"/>
        </authorList>
    </citation>
    <scope>IDENTIFICATION</scope>
</reference>
<sequence>MMTSNILTLQLSLLRLLSQDWKTHQSTKDGGISCDNREARSSRRSSSPPSEEGGVSGGAVTSKVDLHPNQHNNHNASSPQGFLNLDIDLTIPKPQESNLSHHIGNTSDSVNTSLTSNTTTVTLRSPGHVQYNAGGTGPTCAYRLLEQDGTDHLCFRQTQRHLTCPSADCQRVKSPGGSLVANLFANGSVLIQWTAQDTQLADRWGTTEQTLHRAHRTAVEAQGTGLEEQEGGTPTAAQPRVPERGVHRQQGGFRLSCWWNGSYTQFECTGVHLGSSCRDYMLTELHENVAYRICLRPLMTTAHGSIADGENCVEFNVSPTGMQDIVIAMTTVGGAICVMLVIICLLVAYITENIMSPTTHTHMSHTHTHITQSHNNH</sequence>
<evidence type="ECO:0000256" key="3">
    <source>
        <dbReference type="SAM" id="SignalP"/>
    </source>
</evidence>
<proteinExistence type="predicted"/>
<keyword evidence="2" id="KW-1133">Transmembrane helix</keyword>
<feature type="compositionally biased region" description="Polar residues" evidence="1">
    <location>
        <begin position="69"/>
        <end position="81"/>
    </location>
</feature>
<feature type="signal peptide" evidence="3">
    <location>
        <begin position="1"/>
        <end position="18"/>
    </location>
</feature>
<dbReference type="Proteomes" id="UP000515152">
    <property type="component" value="Chromosome 5"/>
</dbReference>
<dbReference type="Pfam" id="PF17742">
    <property type="entry name" value="Fndc10"/>
    <property type="match status" value="2"/>
</dbReference>
<evidence type="ECO:0000313" key="5">
    <source>
        <dbReference type="RefSeq" id="XP_012680281.2"/>
    </source>
</evidence>
<accession>A0A6P3VT17</accession>
<dbReference type="KEGG" id="char:105897849"/>
<keyword evidence="2" id="KW-0812">Transmembrane</keyword>
<evidence type="ECO:0000313" key="4">
    <source>
        <dbReference type="Proteomes" id="UP000515152"/>
    </source>
</evidence>
<feature type="region of interest" description="Disordered" evidence="1">
    <location>
        <begin position="222"/>
        <end position="245"/>
    </location>
</feature>
<name>A0A6P3VT17_CLUHA</name>
<dbReference type="AlphaFoldDB" id="A0A6P3VT17"/>
<evidence type="ECO:0000256" key="2">
    <source>
        <dbReference type="SAM" id="Phobius"/>
    </source>
</evidence>
<feature type="chain" id="PRO_5027746214" evidence="3">
    <location>
        <begin position="19"/>
        <end position="377"/>
    </location>
</feature>
<feature type="compositionally biased region" description="Low complexity" evidence="1">
    <location>
        <begin position="44"/>
        <end position="53"/>
    </location>
</feature>
<feature type="transmembrane region" description="Helical" evidence="2">
    <location>
        <begin position="325"/>
        <end position="350"/>
    </location>
</feature>
<keyword evidence="4" id="KW-1185">Reference proteome</keyword>
<dbReference type="PANTHER" id="PTHR39233:SF1">
    <property type="entry name" value="FIBRONECTIN TYPE III DOMAIN-CONTAINING PROTEIN 10"/>
    <property type="match status" value="1"/>
</dbReference>
<protein>
    <submittedName>
        <fullName evidence="5">Uncharacterized protein fndc10 isoform X1</fullName>
    </submittedName>
</protein>
<keyword evidence="3" id="KW-0732">Signal</keyword>
<dbReference type="InterPro" id="IPR034446">
    <property type="entry name" value="Fndc10"/>
</dbReference>
<feature type="region of interest" description="Disordered" evidence="1">
    <location>
        <begin position="25"/>
        <end position="81"/>
    </location>
</feature>
<dbReference type="PANTHER" id="PTHR39233">
    <property type="entry name" value="FIBRONECTIN TYPE III DOMAIN-CONTAINING PROTEIN 10"/>
    <property type="match status" value="1"/>
</dbReference>
<evidence type="ECO:0000256" key="1">
    <source>
        <dbReference type="SAM" id="MobiDB-lite"/>
    </source>
</evidence>
<keyword evidence="2" id="KW-0472">Membrane</keyword>
<dbReference type="CTD" id="643988"/>